<name>A0A1Z5JP40_FISSO</name>
<dbReference type="SUPFAM" id="SSF49785">
    <property type="entry name" value="Galactose-binding domain-like"/>
    <property type="match status" value="1"/>
</dbReference>
<comment type="caution">
    <text evidence="1">The sequence shown here is derived from an EMBL/GenBank/DDBJ whole genome shotgun (WGS) entry which is preliminary data.</text>
</comment>
<organism evidence="1 2">
    <name type="scientific">Fistulifera solaris</name>
    <name type="common">Oleaginous diatom</name>
    <dbReference type="NCBI Taxonomy" id="1519565"/>
    <lineage>
        <taxon>Eukaryota</taxon>
        <taxon>Sar</taxon>
        <taxon>Stramenopiles</taxon>
        <taxon>Ochrophyta</taxon>
        <taxon>Bacillariophyta</taxon>
        <taxon>Bacillariophyceae</taxon>
        <taxon>Bacillariophycidae</taxon>
        <taxon>Naviculales</taxon>
        <taxon>Naviculaceae</taxon>
        <taxon>Fistulifera</taxon>
    </lineage>
</organism>
<evidence type="ECO:0000313" key="1">
    <source>
        <dbReference type="EMBL" id="GAX15790.1"/>
    </source>
</evidence>
<gene>
    <name evidence="1" type="ORF">FisN_3Lh233</name>
</gene>
<dbReference type="OrthoDB" id="407358at2759"/>
<proteinExistence type="predicted"/>
<sequence>MSDENTKSEPLLLKSMTGWFSSHLSLLEFMQELELKSPDGRHLMNYDVAERVASFLTVPKVDLNQIQVVGCSSSDGSHPISDCLSPSEDTWWISGAESMPGGKGSEFVEFQLHPTNIRRLSRVGIHIPPLPQGPLSVRDFVIQAFDGGVWETISPTWRCENVPEMQYFVFDPPGVDAQLVRVVCLSNQLHEFYNNRLVTFNFNRVGFYSVAFE</sequence>
<keyword evidence="2" id="KW-1185">Reference proteome</keyword>
<evidence type="ECO:0000313" key="2">
    <source>
        <dbReference type="Proteomes" id="UP000198406"/>
    </source>
</evidence>
<dbReference type="InParanoid" id="A0A1Z5JP40"/>
<accession>A0A1Z5JP40</accession>
<dbReference type="AlphaFoldDB" id="A0A1Z5JP40"/>
<dbReference type="EMBL" id="BDSP01000096">
    <property type="protein sequence ID" value="GAX15790.1"/>
    <property type="molecule type" value="Genomic_DNA"/>
</dbReference>
<dbReference type="InterPro" id="IPR008979">
    <property type="entry name" value="Galactose-bd-like_sf"/>
</dbReference>
<evidence type="ECO:0008006" key="3">
    <source>
        <dbReference type="Google" id="ProtNLM"/>
    </source>
</evidence>
<reference evidence="1 2" key="1">
    <citation type="journal article" date="2015" name="Plant Cell">
        <title>Oil accumulation by the oleaginous diatom Fistulifera solaris as revealed by the genome and transcriptome.</title>
        <authorList>
            <person name="Tanaka T."/>
            <person name="Maeda Y."/>
            <person name="Veluchamy A."/>
            <person name="Tanaka M."/>
            <person name="Abida H."/>
            <person name="Marechal E."/>
            <person name="Bowler C."/>
            <person name="Muto M."/>
            <person name="Sunaga Y."/>
            <person name="Tanaka M."/>
            <person name="Yoshino T."/>
            <person name="Taniguchi T."/>
            <person name="Fukuda Y."/>
            <person name="Nemoto M."/>
            <person name="Matsumoto M."/>
            <person name="Wong P.S."/>
            <person name="Aburatani S."/>
            <person name="Fujibuchi W."/>
        </authorList>
    </citation>
    <scope>NUCLEOTIDE SEQUENCE [LARGE SCALE GENOMIC DNA]</scope>
    <source>
        <strain evidence="1 2">JPCC DA0580</strain>
    </source>
</reference>
<protein>
    <recommendedName>
        <fullName evidence="3">F5/8 type C domain-containing protein</fullName>
    </recommendedName>
</protein>
<dbReference type="Proteomes" id="UP000198406">
    <property type="component" value="Unassembled WGS sequence"/>
</dbReference>